<dbReference type="GO" id="GO:0044718">
    <property type="term" value="P:siderophore transmembrane transport"/>
    <property type="evidence" value="ECO:0007669"/>
    <property type="project" value="TreeGrafter"/>
</dbReference>
<feature type="transmembrane region" description="Helical" evidence="4">
    <location>
        <begin position="85"/>
        <end position="108"/>
    </location>
</feature>
<dbReference type="OrthoDB" id="649093at2"/>
<proteinExistence type="inferred from homology"/>
<evidence type="ECO:0000256" key="1">
    <source>
        <dbReference type="ARBA" id="ARBA00022729"/>
    </source>
</evidence>
<keyword evidence="4" id="KW-1133">Transmembrane helix</keyword>
<accession>A0A2T8HLP8</accession>
<dbReference type="AlphaFoldDB" id="A0A2T8HLP8"/>
<dbReference type="InterPro" id="IPR012910">
    <property type="entry name" value="Plug_dom"/>
</dbReference>
<dbReference type="RefSeq" id="WP_116774098.1">
    <property type="nucleotide sequence ID" value="NZ_QDKG01000001.1"/>
</dbReference>
<dbReference type="GO" id="GO:0015344">
    <property type="term" value="F:siderophore uptake transmembrane transporter activity"/>
    <property type="evidence" value="ECO:0007669"/>
    <property type="project" value="TreeGrafter"/>
</dbReference>
<dbReference type="GO" id="GO:0009279">
    <property type="term" value="C:cell outer membrane"/>
    <property type="evidence" value="ECO:0007669"/>
    <property type="project" value="UniProtKB-SubCell"/>
</dbReference>
<dbReference type="PANTHER" id="PTHR30069">
    <property type="entry name" value="TONB-DEPENDENT OUTER MEMBRANE RECEPTOR"/>
    <property type="match status" value="1"/>
</dbReference>
<feature type="domain" description="TonB-dependent receptor plug" evidence="6">
    <location>
        <begin position="434"/>
        <end position="481"/>
    </location>
</feature>
<keyword evidence="2 4" id="KW-0812">Transmembrane</keyword>
<dbReference type="Gene3D" id="2.170.130.10">
    <property type="entry name" value="TonB-dependent receptor, plug domain"/>
    <property type="match status" value="3"/>
</dbReference>
<feature type="transmembrane region" description="Helical" evidence="4">
    <location>
        <begin position="264"/>
        <end position="283"/>
    </location>
</feature>
<evidence type="ECO:0000259" key="5">
    <source>
        <dbReference type="Pfam" id="PF05569"/>
    </source>
</evidence>
<keyword evidence="1" id="KW-0732">Signal</keyword>
<dbReference type="InterPro" id="IPR037066">
    <property type="entry name" value="Plug_dom_sf"/>
</dbReference>
<dbReference type="CDD" id="cd07341">
    <property type="entry name" value="M56_BlaR1_MecR1_like"/>
    <property type="match status" value="1"/>
</dbReference>
<dbReference type="SUPFAM" id="SSF56935">
    <property type="entry name" value="Porins"/>
    <property type="match status" value="3"/>
</dbReference>
<feature type="domain" description="Peptidase M56" evidence="5">
    <location>
        <begin position="151"/>
        <end position="254"/>
    </location>
</feature>
<dbReference type="Proteomes" id="UP000245627">
    <property type="component" value="Unassembled WGS sequence"/>
</dbReference>
<evidence type="ECO:0000256" key="4">
    <source>
        <dbReference type="SAM" id="Phobius"/>
    </source>
</evidence>
<dbReference type="Pfam" id="PF05569">
    <property type="entry name" value="Peptidase_M56"/>
    <property type="match status" value="1"/>
</dbReference>
<evidence type="ECO:0000256" key="3">
    <source>
        <dbReference type="SAM" id="MobiDB-lite"/>
    </source>
</evidence>
<evidence type="ECO:0000256" key="2">
    <source>
        <dbReference type="PROSITE-ProRule" id="PRU01360"/>
    </source>
</evidence>
<feature type="transmembrane region" description="Helical" evidence="4">
    <location>
        <begin position="37"/>
        <end position="52"/>
    </location>
</feature>
<dbReference type="EMBL" id="QDKG01000001">
    <property type="protein sequence ID" value="PVH26232.1"/>
    <property type="molecule type" value="Genomic_DNA"/>
</dbReference>
<reference evidence="7 8" key="1">
    <citation type="submission" date="2018-04" db="EMBL/GenBank/DDBJ databases">
        <title>Sphingobacterium cortibacter sp. nov.</title>
        <authorList>
            <person name="Li Y."/>
        </authorList>
    </citation>
    <scope>NUCLEOTIDE SEQUENCE [LARGE SCALE GENOMIC DNA]</scope>
    <source>
        <strain evidence="7 8">2c-3</strain>
    </source>
</reference>
<dbReference type="InterPro" id="IPR023997">
    <property type="entry name" value="TonB-dep_OMP_SusC/RagA_CS"/>
</dbReference>
<evidence type="ECO:0000313" key="8">
    <source>
        <dbReference type="Proteomes" id="UP000245627"/>
    </source>
</evidence>
<dbReference type="InterPro" id="IPR039426">
    <property type="entry name" value="TonB-dep_rcpt-like"/>
</dbReference>
<keyword evidence="2" id="KW-0813">Transport</keyword>
<gene>
    <name evidence="7" type="ORF">DC487_01000</name>
</gene>
<keyword evidence="8" id="KW-1185">Reference proteome</keyword>
<organism evidence="7 8">
    <name type="scientific">Sphingobacterium corticibacter</name>
    <dbReference type="NCBI Taxonomy" id="2171749"/>
    <lineage>
        <taxon>Bacteria</taxon>
        <taxon>Pseudomonadati</taxon>
        <taxon>Bacteroidota</taxon>
        <taxon>Sphingobacteriia</taxon>
        <taxon>Sphingobacteriales</taxon>
        <taxon>Sphingobacteriaceae</taxon>
        <taxon>Sphingobacterium</taxon>
    </lineage>
</organism>
<keyword evidence="2 4" id="KW-0472">Membrane</keyword>
<evidence type="ECO:0008006" key="9">
    <source>
        <dbReference type="Google" id="ProtNLM"/>
    </source>
</evidence>
<evidence type="ECO:0000313" key="7">
    <source>
        <dbReference type="EMBL" id="PVH26232.1"/>
    </source>
</evidence>
<comment type="similarity">
    <text evidence="2">Belongs to the TonB-dependent receptor family.</text>
</comment>
<keyword evidence="2" id="KW-1134">Transmembrane beta strand</keyword>
<protein>
    <recommendedName>
        <fullName evidence="9">M56 family peptidase</fullName>
    </recommendedName>
</protein>
<evidence type="ECO:0000259" key="6">
    <source>
        <dbReference type="Pfam" id="PF07715"/>
    </source>
</evidence>
<name>A0A2T8HLP8_9SPHI</name>
<dbReference type="Pfam" id="PF07715">
    <property type="entry name" value="Plug"/>
    <property type="match status" value="2"/>
</dbReference>
<dbReference type="InterPro" id="IPR008756">
    <property type="entry name" value="Peptidase_M56"/>
</dbReference>
<feature type="region of interest" description="Disordered" evidence="3">
    <location>
        <begin position="494"/>
        <end position="513"/>
    </location>
</feature>
<dbReference type="PROSITE" id="PS52016">
    <property type="entry name" value="TONB_DEPENDENT_REC_3"/>
    <property type="match status" value="1"/>
</dbReference>
<feature type="compositionally biased region" description="Basic and acidic residues" evidence="3">
    <location>
        <begin position="494"/>
        <end position="503"/>
    </location>
</feature>
<dbReference type="PANTHER" id="PTHR30069:SF29">
    <property type="entry name" value="HEMOGLOBIN AND HEMOGLOBIN-HAPTOGLOBIN-BINDING PROTEIN 1-RELATED"/>
    <property type="match status" value="1"/>
</dbReference>
<keyword evidence="2" id="KW-0998">Cell outer membrane</keyword>
<dbReference type="NCBIfam" id="TIGR04057">
    <property type="entry name" value="SusC_RagA_signa"/>
    <property type="match status" value="1"/>
</dbReference>
<comment type="caution">
    <text evidence="7">The sequence shown here is derived from an EMBL/GenBank/DDBJ whole genome shotgun (WGS) entry which is preliminary data.</text>
</comment>
<feature type="domain" description="TonB-dependent receptor plug" evidence="6">
    <location>
        <begin position="333"/>
        <end position="395"/>
    </location>
</feature>
<comment type="subcellular location">
    <subcellularLocation>
        <location evidence="2">Cell outer membrane</location>
        <topology evidence="2">Multi-pass membrane protein</topology>
    </subcellularLocation>
</comment>
<sequence>MENLLIYILQVNVLLSIVYLGYVLLLKGLTFYNLNRGYFLVGMLFSFIYPFLDVKSWFTSHVEPIGELVDFMPNFLSTPAPDNLYSINNILLVVVAAGATFFFLRLLIQSASVLRVHWNSSSALWHTFSYRNVRFPVAPFSFLRQIYLYRKQHDEQELTHIFKHELVHTNGLHSLDVLLTELVYTCCWYNPLVFLMRKAIHQNLEFLTDQQVLDLGIDRQTYQYNLLHVNRTGLATPITNKFNFKMLKQRIMMMNKKRSSKLELSKYAMLIPVLVLASAAFTVNRVEANIHDAVEMGQASVFNEKLLHAESENENAINPVDTVPQQNEARLDESEGVQSGLTIKKTGDDPLYVVDGVVMLPKDFKNVNPNNIERIEVLKEGSGTAAYGEKGKNGVLLITTKDGPTTTKEVTGSGTFQRDSTITKIVKVSSGNEPKPLYVLDGVIIKESDMNGVDPNNIESISVLKDNSATAIYGEQAKNGAVLISTKSFNRGVKADEKNDTKPSDQVAQAVKSKTASDKKPVVLIDGVIQKEGFDIKTLDPNTIESMQVWKDANATEKYGKAGANGVIELTTKAAAKKSDSKK</sequence>
<feature type="transmembrane region" description="Helical" evidence="4">
    <location>
        <begin position="6"/>
        <end position="25"/>
    </location>
</feature>